<sequence>MKNIIHIVGLIVMCTSIDATTIRSTTNFPTTASHYQSEFIAEDPKSTMETETNGCEVDLDFSSMGLSIIGRNFISGLNIKSLALRNNSIRNFEANTFDSLPNLEHLDISNNLISKENLFSFGSVPSLKSLVLDNNFDLESLDYISSYSDECSHYEYYRRSYGCTSRYSAFEINVEFPEVTHLSLRNIFMTSISNYWSSKFPKVMTLDVSNNRLSSLDDFFRKLPSTVENLTMENVQFTSLKIESLNNIIILNLNLNNFETLSSSYCYEKTLCLRNVDKLEALLVAGCSIKRIETDAFKDLQKLTYLDISNNSLSEIPNGVFEYLLHSLVYLDISGNSLVRMPKISALEKLKTLKLNKMRDGFLLTDLEEMQPMPSIQSISLQDNAISYIPDLFFTKLQGLREIDLSNNRLITLPSGSWQTSLKKINLSQNRIANIEDLQLDQATSLEVLDLENNNITGIKLSAVQRLPSTVFLKV</sequence>
<reference evidence="1" key="1">
    <citation type="submission" date="2023-04" db="EMBL/GenBank/DDBJ databases">
        <title>A chromosome-level genome assembly of the parasitoid wasp Eretmocerus hayati.</title>
        <authorList>
            <person name="Zhong Y."/>
            <person name="Liu S."/>
            <person name="Liu Y."/>
        </authorList>
    </citation>
    <scope>NUCLEOTIDE SEQUENCE</scope>
    <source>
        <strain evidence="1">ZJU_SS_LIU_2023</strain>
    </source>
</reference>
<accession>A0ACC2NQ93</accession>
<gene>
    <name evidence="1" type="ORF">QAD02_004632</name>
</gene>
<keyword evidence="2" id="KW-1185">Reference proteome</keyword>
<dbReference type="EMBL" id="CM056743">
    <property type="protein sequence ID" value="KAJ8673370.1"/>
    <property type="molecule type" value="Genomic_DNA"/>
</dbReference>
<proteinExistence type="predicted"/>
<evidence type="ECO:0000313" key="1">
    <source>
        <dbReference type="EMBL" id="KAJ8673370.1"/>
    </source>
</evidence>
<evidence type="ECO:0000313" key="2">
    <source>
        <dbReference type="Proteomes" id="UP001239111"/>
    </source>
</evidence>
<protein>
    <submittedName>
        <fullName evidence="1">Uncharacterized protein</fullName>
    </submittedName>
</protein>
<dbReference type="Proteomes" id="UP001239111">
    <property type="component" value="Chromosome 3"/>
</dbReference>
<comment type="caution">
    <text evidence="1">The sequence shown here is derived from an EMBL/GenBank/DDBJ whole genome shotgun (WGS) entry which is preliminary data.</text>
</comment>
<name>A0ACC2NQ93_9HYME</name>
<organism evidence="1 2">
    <name type="scientific">Eretmocerus hayati</name>
    <dbReference type="NCBI Taxonomy" id="131215"/>
    <lineage>
        <taxon>Eukaryota</taxon>
        <taxon>Metazoa</taxon>
        <taxon>Ecdysozoa</taxon>
        <taxon>Arthropoda</taxon>
        <taxon>Hexapoda</taxon>
        <taxon>Insecta</taxon>
        <taxon>Pterygota</taxon>
        <taxon>Neoptera</taxon>
        <taxon>Endopterygota</taxon>
        <taxon>Hymenoptera</taxon>
        <taxon>Apocrita</taxon>
        <taxon>Proctotrupomorpha</taxon>
        <taxon>Chalcidoidea</taxon>
        <taxon>Aphelinidae</taxon>
        <taxon>Aphelininae</taxon>
        <taxon>Eretmocerus</taxon>
    </lineage>
</organism>